<dbReference type="Pfam" id="PF09088">
    <property type="entry name" value="MIF4G_like"/>
    <property type="match status" value="1"/>
</dbReference>
<evidence type="ECO:0000313" key="4">
    <source>
        <dbReference type="EMBL" id="KDQ65071.1"/>
    </source>
</evidence>
<evidence type="ECO:0000259" key="3">
    <source>
        <dbReference type="Pfam" id="PF09090"/>
    </source>
</evidence>
<dbReference type="HOGENOM" id="CLU_004991_0_0_1"/>
<dbReference type="PANTHER" id="PTHR12412">
    <property type="entry name" value="CAP BINDING PROTEIN"/>
    <property type="match status" value="1"/>
</dbReference>
<sequence>MSYERPYRGGGRRRQQRDDYDRHDRRQEVYEPPEQKLRSAILRLGEVDPVEELSRVANQIREGGSTNVPAASEGFRIGVTEQPYKIPYYTALLHILHEPEAEKEASTSDGPTLGKQILEDFWKGFQAFLDKLAWRETRLCIHFFAHLTVARIISAHSMASLLQSFIAVLDEFGVSQSRAKRAAMCAAEGLMIAGQVLKEDSATNVIDIISAIQIYIDTTAPSKWLVQPMVRLHSQPHALESADELMETALAVLKTLNSSDFAESSNSYPQPYLDFAPLPPGITLFDLPSVLVPPEVIELDGLSSDSGEDVQIKREEWPEFYIRLFDNDVSPDPTSPAGYAVRSTLIDMVDIFEVNRKECARLLLEFPKWTLPGTFKPRPGAPAESHPEPVVGKDWQLESTLIEICLGALLVLPQSAHNTIYYVALITEICKLSPSTVGPAVGKSIRRLYNALADGLDVELARRFAEWFAMHMSNFGFQWVWKEWIPDLALAIKHPKRVFMRRAVEFEIRLAYFERILKTLPEQMQPEDAHVMPEHAPGPEYEYDDPLRPYHDSAQSVLNLLRGRAKPEDVIALLDTIKNTLSETSDGDVNIDSVIRSIAVQSLLHIGSRSFSHFLNAIERYLPLLRSLAAPGDEARLDILTACSIFWKRNRQMIAIVFDKLMQYQIVNPTDVVGWTFNYGVGNERGSSSGPLSLNAHDWDLLKGALDKANGRVVVARRRVTALRKEEDDTRARVRASDGADVTSMEVDADANQDDPTVDSPALTSALKAFASLTREQKAALSRTLTGFIDCLAPLASDRHANPASRDVVQEKKWHNRANWGQDEWNAWETWGWYRHFCRAYAPYLRNYATTLGTVSLVKFEGTTDPAAALLLRTWNVATGQD</sequence>
<dbReference type="InParanoid" id="A0A067QQW6"/>
<dbReference type="SUPFAM" id="SSF48371">
    <property type="entry name" value="ARM repeat"/>
    <property type="match status" value="3"/>
</dbReference>
<dbReference type="GO" id="GO:0006406">
    <property type="term" value="P:mRNA export from nucleus"/>
    <property type="evidence" value="ECO:0007669"/>
    <property type="project" value="InterPro"/>
</dbReference>
<feature type="domain" description="MIF4G-like type 2" evidence="3">
    <location>
        <begin position="541"/>
        <end position="845"/>
    </location>
</feature>
<feature type="domain" description="MIF4G-like type 1" evidence="2">
    <location>
        <begin position="331"/>
        <end position="522"/>
    </location>
</feature>
<dbReference type="GO" id="GO:0000339">
    <property type="term" value="F:RNA cap binding"/>
    <property type="evidence" value="ECO:0007669"/>
    <property type="project" value="InterPro"/>
</dbReference>
<gene>
    <name evidence="4" type="ORF">JAAARDRAFT_247138</name>
</gene>
<accession>A0A067QQW6</accession>
<feature type="compositionally biased region" description="Basic and acidic residues" evidence="1">
    <location>
        <begin position="727"/>
        <end position="738"/>
    </location>
</feature>
<dbReference type="GO" id="GO:0000184">
    <property type="term" value="P:nuclear-transcribed mRNA catabolic process, nonsense-mediated decay"/>
    <property type="evidence" value="ECO:0007669"/>
    <property type="project" value="TreeGrafter"/>
</dbReference>
<dbReference type="AlphaFoldDB" id="A0A067QQW6"/>
<proteinExistence type="predicted"/>
<evidence type="ECO:0000256" key="1">
    <source>
        <dbReference type="SAM" id="MobiDB-lite"/>
    </source>
</evidence>
<protein>
    <recommendedName>
        <fullName evidence="6">MIF4G domain-containing protein</fullName>
    </recommendedName>
</protein>
<dbReference type="Proteomes" id="UP000027265">
    <property type="component" value="Unassembled WGS sequence"/>
</dbReference>
<evidence type="ECO:0000313" key="5">
    <source>
        <dbReference type="Proteomes" id="UP000027265"/>
    </source>
</evidence>
<dbReference type="OrthoDB" id="10252707at2759"/>
<dbReference type="InterPro" id="IPR015172">
    <property type="entry name" value="MIF4G-like_typ-1"/>
</dbReference>
<feature type="region of interest" description="Disordered" evidence="1">
    <location>
        <begin position="727"/>
        <end position="756"/>
    </location>
</feature>
<dbReference type="InterPro" id="IPR016024">
    <property type="entry name" value="ARM-type_fold"/>
</dbReference>
<name>A0A067QQW6_9AGAM</name>
<evidence type="ECO:0000259" key="2">
    <source>
        <dbReference type="Pfam" id="PF09088"/>
    </source>
</evidence>
<reference evidence="5" key="1">
    <citation type="journal article" date="2014" name="Proc. Natl. Acad. Sci. U.S.A.">
        <title>Extensive sampling of basidiomycete genomes demonstrates inadequacy of the white-rot/brown-rot paradigm for wood decay fungi.</title>
        <authorList>
            <person name="Riley R."/>
            <person name="Salamov A.A."/>
            <person name="Brown D.W."/>
            <person name="Nagy L.G."/>
            <person name="Floudas D."/>
            <person name="Held B.W."/>
            <person name="Levasseur A."/>
            <person name="Lombard V."/>
            <person name="Morin E."/>
            <person name="Otillar R."/>
            <person name="Lindquist E.A."/>
            <person name="Sun H."/>
            <person name="LaButti K.M."/>
            <person name="Schmutz J."/>
            <person name="Jabbour D."/>
            <person name="Luo H."/>
            <person name="Baker S.E."/>
            <person name="Pisabarro A.G."/>
            <person name="Walton J.D."/>
            <person name="Blanchette R.A."/>
            <person name="Henrissat B."/>
            <person name="Martin F."/>
            <person name="Cullen D."/>
            <person name="Hibbett D.S."/>
            <person name="Grigoriev I.V."/>
        </authorList>
    </citation>
    <scope>NUCLEOTIDE SEQUENCE [LARGE SCALE GENOMIC DNA]</scope>
    <source>
        <strain evidence="5">MUCL 33604</strain>
    </source>
</reference>
<dbReference type="GO" id="GO:0005634">
    <property type="term" value="C:nucleus"/>
    <property type="evidence" value="ECO:0007669"/>
    <property type="project" value="TreeGrafter"/>
</dbReference>
<dbReference type="GO" id="GO:0005846">
    <property type="term" value="C:nuclear cap binding complex"/>
    <property type="evidence" value="ECO:0007669"/>
    <property type="project" value="InterPro"/>
</dbReference>
<dbReference type="Gene3D" id="1.25.40.180">
    <property type="match status" value="3"/>
</dbReference>
<dbReference type="Pfam" id="PF09090">
    <property type="entry name" value="MIF4G_like_2"/>
    <property type="match status" value="1"/>
</dbReference>
<keyword evidence="5" id="KW-1185">Reference proteome</keyword>
<feature type="compositionally biased region" description="Acidic residues" evidence="1">
    <location>
        <begin position="747"/>
        <end position="756"/>
    </location>
</feature>
<feature type="compositionally biased region" description="Basic and acidic residues" evidence="1">
    <location>
        <begin position="16"/>
        <end position="34"/>
    </location>
</feature>
<dbReference type="InterPro" id="IPR027159">
    <property type="entry name" value="CBP80"/>
</dbReference>
<organism evidence="4 5">
    <name type="scientific">Jaapia argillacea MUCL 33604</name>
    <dbReference type="NCBI Taxonomy" id="933084"/>
    <lineage>
        <taxon>Eukaryota</taxon>
        <taxon>Fungi</taxon>
        <taxon>Dikarya</taxon>
        <taxon>Basidiomycota</taxon>
        <taxon>Agaricomycotina</taxon>
        <taxon>Agaricomycetes</taxon>
        <taxon>Agaricomycetidae</taxon>
        <taxon>Jaapiales</taxon>
        <taxon>Jaapiaceae</taxon>
        <taxon>Jaapia</taxon>
    </lineage>
</organism>
<feature type="region of interest" description="Disordered" evidence="1">
    <location>
        <begin position="1"/>
        <end position="34"/>
    </location>
</feature>
<dbReference type="PANTHER" id="PTHR12412:SF2">
    <property type="entry name" value="NUCLEAR CAP-BINDING PROTEIN SUBUNIT 1"/>
    <property type="match status" value="1"/>
</dbReference>
<dbReference type="EMBL" id="KL197709">
    <property type="protein sequence ID" value="KDQ65071.1"/>
    <property type="molecule type" value="Genomic_DNA"/>
</dbReference>
<dbReference type="STRING" id="933084.A0A067QQW6"/>
<evidence type="ECO:0008006" key="6">
    <source>
        <dbReference type="Google" id="ProtNLM"/>
    </source>
</evidence>
<dbReference type="InterPro" id="IPR015174">
    <property type="entry name" value="MIF4G-like_typ-2"/>
</dbReference>
<dbReference type="GO" id="GO:0003729">
    <property type="term" value="F:mRNA binding"/>
    <property type="evidence" value="ECO:0007669"/>
    <property type="project" value="TreeGrafter"/>
</dbReference>